<dbReference type="InterPro" id="IPR043519">
    <property type="entry name" value="NT_sf"/>
</dbReference>
<dbReference type="SUPFAM" id="SSF55003">
    <property type="entry name" value="PAP/Archaeal CCA-adding enzyme, C-terminal domain"/>
    <property type="match status" value="1"/>
</dbReference>
<feature type="binding site" evidence="15">
    <location>
        <position position="106"/>
    </location>
    <ligand>
        <name>Mg(2+)</name>
        <dbReference type="ChEBI" id="CHEBI:18420"/>
        <label>2</label>
        <note>catalytic</note>
    </ligand>
</feature>
<feature type="binding site" evidence="14">
    <location>
        <position position="161"/>
    </location>
    <ligand>
        <name>ATP</name>
        <dbReference type="ChEBI" id="CHEBI:30616"/>
    </ligand>
</feature>
<dbReference type="GO" id="GO:0005634">
    <property type="term" value="C:nucleus"/>
    <property type="evidence" value="ECO:0007669"/>
    <property type="project" value="UniProtKB-SubCell"/>
</dbReference>
<dbReference type="Pfam" id="PF04928">
    <property type="entry name" value="PAP_central"/>
    <property type="match status" value="1"/>
</dbReference>
<dbReference type="GO" id="GO:0003723">
    <property type="term" value="F:RNA binding"/>
    <property type="evidence" value="ECO:0007669"/>
    <property type="project" value="UniProtKB-UniRule"/>
</dbReference>
<dbReference type="InterPro" id="IPR048840">
    <property type="entry name" value="PolA_pol_NTPase"/>
</dbReference>
<dbReference type="GO" id="GO:0031123">
    <property type="term" value="P:RNA 3'-end processing"/>
    <property type="evidence" value="ECO:0007669"/>
    <property type="project" value="InterPro"/>
</dbReference>
<keyword evidence="8 13" id="KW-0067">ATP-binding</keyword>
<comment type="catalytic activity">
    <reaction evidence="13">
        <text>RNA(n) + ATP = RNA(n)-3'-adenine ribonucleotide + diphosphate</text>
        <dbReference type="Rhea" id="RHEA:11332"/>
        <dbReference type="Rhea" id="RHEA-COMP:14527"/>
        <dbReference type="Rhea" id="RHEA-COMP:17347"/>
        <dbReference type="ChEBI" id="CHEBI:30616"/>
        <dbReference type="ChEBI" id="CHEBI:33019"/>
        <dbReference type="ChEBI" id="CHEBI:140395"/>
        <dbReference type="ChEBI" id="CHEBI:173115"/>
        <dbReference type="EC" id="2.7.7.19"/>
    </reaction>
</comment>
<dbReference type="GO" id="GO:1990817">
    <property type="term" value="F:poly(A) RNA polymerase activity"/>
    <property type="evidence" value="ECO:0007669"/>
    <property type="project" value="UniProtKB-UniRule"/>
</dbReference>
<feature type="binding site" evidence="15">
    <location>
        <position position="104"/>
    </location>
    <ligand>
        <name>Mg(2+)</name>
        <dbReference type="ChEBI" id="CHEBI:18420"/>
        <label>1</label>
        <note>catalytic</note>
    </ligand>
</feature>
<evidence type="ECO:0000256" key="1">
    <source>
        <dbReference type="ARBA" id="ARBA00001936"/>
    </source>
</evidence>
<evidence type="ECO:0000256" key="16">
    <source>
        <dbReference type="SAM" id="MobiDB-lite"/>
    </source>
</evidence>
<evidence type="ECO:0000256" key="6">
    <source>
        <dbReference type="ARBA" id="ARBA00022723"/>
    </source>
</evidence>
<keyword evidence="6 15" id="KW-0479">Metal-binding</keyword>
<keyword evidence="7 13" id="KW-0547">Nucleotide-binding</keyword>
<feature type="binding site" evidence="14">
    <location>
        <position position="225"/>
    </location>
    <ligand>
        <name>ATP</name>
        <dbReference type="ChEBI" id="CHEBI:30616"/>
    </ligand>
</feature>
<feature type="domain" description="Poly(A) polymerase RNA-binding" evidence="17">
    <location>
        <begin position="363"/>
        <end position="565"/>
    </location>
</feature>
<feature type="binding site" evidence="14">
    <location>
        <begin position="104"/>
        <end position="106"/>
    </location>
    <ligand>
        <name>ATP</name>
        <dbReference type="ChEBI" id="CHEBI:30616"/>
    </ligand>
</feature>
<evidence type="ECO:0000256" key="11">
    <source>
        <dbReference type="ARBA" id="ARBA00023211"/>
    </source>
</evidence>
<dbReference type="Pfam" id="PF20750">
    <property type="entry name" value="PAP_NTPase"/>
    <property type="match status" value="1"/>
</dbReference>
<dbReference type="Gene3D" id="3.30.70.590">
    <property type="entry name" value="Poly(A) polymerase predicted RNA binding domain"/>
    <property type="match status" value="1"/>
</dbReference>
<feature type="binding site" evidence="14">
    <location>
        <begin position="243"/>
        <end position="244"/>
    </location>
    <ligand>
        <name>ATP</name>
        <dbReference type="ChEBI" id="CHEBI:30616"/>
    </ligand>
</feature>
<dbReference type="GO" id="GO:0046872">
    <property type="term" value="F:metal ion binding"/>
    <property type="evidence" value="ECO:0007669"/>
    <property type="project" value="UniProtKB-KW"/>
</dbReference>
<feature type="binding site" evidence="15">
    <location>
        <position position="104"/>
    </location>
    <ligand>
        <name>Mg(2+)</name>
        <dbReference type="ChEBI" id="CHEBI:18420"/>
        <label>2</label>
        <note>catalytic</note>
    </ligand>
</feature>
<reference evidence="20" key="1">
    <citation type="journal article" date="2021" name="Nat. Commun.">
        <title>Genetic determinants of endophytism in the Arabidopsis root mycobiome.</title>
        <authorList>
            <person name="Mesny F."/>
            <person name="Miyauchi S."/>
            <person name="Thiergart T."/>
            <person name="Pickel B."/>
            <person name="Atanasova L."/>
            <person name="Karlsson M."/>
            <person name="Huettel B."/>
            <person name="Barry K.W."/>
            <person name="Haridas S."/>
            <person name="Chen C."/>
            <person name="Bauer D."/>
            <person name="Andreopoulos W."/>
            <person name="Pangilinan J."/>
            <person name="LaButti K."/>
            <person name="Riley R."/>
            <person name="Lipzen A."/>
            <person name="Clum A."/>
            <person name="Drula E."/>
            <person name="Henrissat B."/>
            <person name="Kohler A."/>
            <person name="Grigoriev I.V."/>
            <person name="Martin F.M."/>
            <person name="Hacquard S."/>
        </authorList>
    </citation>
    <scope>NUCLEOTIDE SEQUENCE</scope>
    <source>
        <strain evidence="20">MPI-SDFR-AT-0117</strain>
    </source>
</reference>
<evidence type="ECO:0000259" key="19">
    <source>
        <dbReference type="Pfam" id="PF20750"/>
    </source>
</evidence>
<dbReference type="EC" id="2.7.7.19" evidence="13"/>
<feature type="binding site" evidence="14">
    <location>
        <position position="234"/>
    </location>
    <ligand>
        <name>ATP</name>
        <dbReference type="ChEBI" id="CHEBI:30616"/>
    </ligand>
</feature>
<evidence type="ECO:0000313" key="20">
    <source>
        <dbReference type="EMBL" id="KAH6661652.1"/>
    </source>
</evidence>
<dbReference type="CDD" id="cd05402">
    <property type="entry name" value="NT_PAP_TUTase"/>
    <property type="match status" value="1"/>
</dbReference>
<dbReference type="Gene3D" id="3.30.460.10">
    <property type="entry name" value="Beta Polymerase, domain 2"/>
    <property type="match status" value="1"/>
</dbReference>
<dbReference type="FunFam" id="1.10.1410.10:FF:000001">
    <property type="entry name" value="Putative poly(A) polymerase gamma"/>
    <property type="match status" value="1"/>
</dbReference>
<gene>
    <name evidence="20" type="ORF">F5X68DRAFT_67868</name>
</gene>
<keyword evidence="21" id="KW-1185">Reference proteome</keyword>
<comment type="similarity">
    <text evidence="3 13">Belongs to the poly(A) polymerase family.</text>
</comment>
<dbReference type="PANTHER" id="PTHR10682">
    <property type="entry name" value="POLY A POLYMERASE"/>
    <property type="match status" value="1"/>
</dbReference>
<comment type="cofactor">
    <cofactor evidence="15">
        <name>Mg(2+)</name>
        <dbReference type="ChEBI" id="CHEBI:18420"/>
    </cofactor>
    <text evidence="15">Binds 2 magnesium ions. Also active with manganese.</text>
</comment>
<dbReference type="GO" id="GO:0006397">
    <property type="term" value="P:mRNA processing"/>
    <property type="evidence" value="ECO:0007669"/>
    <property type="project" value="UniProtKB-KW"/>
</dbReference>
<evidence type="ECO:0000256" key="4">
    <source>
        <dbReference type="ARBA" id="ARBA00022664"/>
    </source>
</evidence>
<feature type="region of interest" description="Disordered" evidence="16">
    <location>
        <begin position="557"/>
        <end position="602"/>
    </location>
</feature>
<dbReference type="EMBL" id="JAGSXJ010000050">
    <property type="protein sequence ID" value="KAH6661652.1"/>
    <property type="molecule type" value="Genomic_DNA"/>
</dbReference>
<dbReference type="AlphaFoldDB" id="A0A9P9A4V1"/>
<dbReference type="GO" id="GO:0005524">
    <property type="term" value="F:ATP binding"/>
    <property type="evidence" value="ECO:0007669"/>
    <property type="project" value="UniProtKB-UniRule"/>
</dbReference>
<dbReference type="Pfam" id="PF04926">
    <property type="entry name" value="PAP_RNA-bind"/>
    <property type="match status" value="1"/>
</dbReference>
<keyword evidence="5 13" id="KW-0808">Transferase</keyword>
<feature type="domain" description="Poly(A) polymerase central" evidence="18">
    <location>
        <begin position="216"/>
        <end position="361"/>
    </location>
</feature>
<accession>A0A9P9A4V1</accession>
<dbReference type="PANTHER" id="PTHR10682:SF10">
    <property type="entry name" value="POLYNUCLEOTIDE ADENYLYLTRANSFERASE"/>
    <property type="match status" value="1"/>
</dbReference>
<comment type="subcellular location">
    <subcellularLocation>
        <location evidence="2 13">Nucleus</location>
    </subcellularLocation>
</comment>
<dbReference type="OrthoDB" id="412748at2759"/>
<dbReference type="PIRSF" id="PIRSF018425">
    <property type="entry name" value="PolyA_polymerase"/>
    <property type="match status" value="1"/>
</dbReference>
<dbReference type="Gene3D" id="1.10.1410.10">
    <property type="match status" value="1"/>
</dbReference>
<proteinExistence type="inferred from homology"/>
<keyword evidence="9 15" id="KW-0460">Magnesium</keyword>
<evidence type="ECO:0000259" key="18">
    <source>
        <dbReference type="Pfam" id="PF04928"/>
    </source>
</evidence>
<evidence type="ECO:0000256" key="7">
    <source>
        <dbReference type="ARBA" id="ARBA00022741"/>
    </source>
</evidence>
<evidence type="ECO:0000256" key="13">
    <source>
        <dbReference type="PIRNR" id="PIRNR018425"/>
    </source>
</evidence>
<evidence type="ECO:0000256" key="2">
    <source>
        <dbReference type="ARBA" id="ARBA00004123"/>
    </source>
</evidence>
<evidence type="ECO:0000256" key="15">
    <source>
        <dbReference type="PIRSR" id="PIRSR018425-2"/>
    </source>
</evidence>
<evidence type="ECO:0000313" key="21">
    <source>
        <dbReference type="Proteomes" id="UP000770015"/>
    </source>
</evidence>
<dbReference type="FunFam" id="3.30.70.590:FF:000003">
    <property type="entry name" value="Poly(A) polymerase"/>
    <property type="match status" value="1"/>
</dbReference>
<keyword evidence="10" id="KW-0694">RNA-binding</keyword>
<sequence length="602" mass="67107">MMAGPETQPLGVTPPISTALPSEVEMLANEAMLEELKRQNTFESPAETAKRHDVLAQLQAICDEFVKRVAAVREVGSDALIKEAKGRIFTYGSFRLGVYGPGSDIDTLVVAPRYVTRQDYFDIFPDLLREMTKPGAITDLSMVQDAFVPIIKFEFNGISIDLIFSRIASLKQLPKEKDWSLKDSNLLRGLDEAELRSLNGTRVTDEIIDLVPEPSTFRLALRAIKLWAQRRAIYANIMGFPGGVAWAMLVARVCQLYPKAASSLIVNKFFHIMRRWPWPQPVLLKTVESGPLQVRVWNPKVYKGDQFHLMPIITPAYPSMCATYNITKSAMTIIQQELQRGCDITDSVLLSKRPWSDLFTKHTFFTASYKYYISVITTSKTKEAHKIWSGYVESKVRMLVQGLEQHQSIDIAQPFNKGYDRRHICHDDVELSLVQDGNLSYLAKEGETVPSDTQQGPGAAALPTTAEGMADGLPEQVDGIKSENEPDADKPAIPTEIFTTTHYIGLQLKDGAKSLDLSYQVDNFKQLCTQWDKYASSLNHLSIQHVRNFDLPTDVFDSGECKPTKPRKKAAANGPGAVKKRGPSDDAQPPAKRQQASIPTAG</sequence>
<dbReference type="InterPro" id="IPR014492">
    <property type="entry name" value="PolyA_polymerase"/>
</dbReference>
<dbReference type="Proteomes" id="UP000770015">
    <property type="component" value="Unassembled WGS sequence"/>
</dbReference>
<evidence type="ECO:0000256" key="9">
    <source>
        <dbReference type="ARBA" id="ARBA00022842"/>
    </source>
</evidence>
<comment type="caution">
    <text evidence="20">The sequence shown here is derived from an EMBL/GenBank/DDBJ whole genome shotgun (WGS) entry which is preliminary data.</text>
</comment>
<keyword evidence="11" id="KW-0464">Manganese</keyword>
<dbReference type="SUPFAM" id="SSF81301">
    <property type="entry name" value="Nucleotidyltransferase"/>
    <property type="match status" value="1"/>
</dbReference>
<keyword evidence="4 13" id="KW-0507">mRNA processing</keyword>
<evidence type="ECO:0000259" key="17">
    <source>
        <dbReference type="Pfam" id="PF04926"/>
    </source>
</evidence>
<keyword evidence="12 13" id="KW-0539">Nucleus</keyword>
<evidence type="ECO:0000256" key="12">
    <source>
        <dbReference type="ARBA" id="ARBA00023242"/>
    </source>
</evidence>
<evidence type="ECO:0000256" key="14">
    <source>
        <dbReference type="PIRSR" id="PIRSR018425-1"/>
    </source>
</evidence>
<dbReference type="FunFam" id="3.30.460.10:FF:000002">
    <property type="entry name" value="Poly(A) polymerase alpha, putative"/>
    <property type="match status" value="1"/>
</dbReference>
<evidence type="ECO:0000256" key="8">
    <source>
        <dbReference type="ARBA" id="ARBA00022840"/>
    </source>
</evidence>
<evidence type="ECO:0000256" key="5">
    <source>
        <dbReference type="ARBA" id="ARBA00022679"/>
    </source>
</evidence>
<feature type="domain" description="Poly(A) polymerase nucleotidyltransferase" evidence="19">
    <location>
        <begin position="11"/>
        <end position="211"/>
    </location>
</feature>
<dbReference type="InterPro" id="IPR011068">
    <property type="entry name" value="NuclTrfase_I-like_C"/>
</dbReference>
<name>A0A9P9A4V1_9PEZI</name>
<organism evidence="20 21">
    <name type="scientific">Plectosphaerella plurivora</name>
    <dbReference type="NCBI Taxonomy" id="936078"/>
    <lineage>
        <taxon>Eukaryota</taxon>
        <taxon>Fungi</taxon>
        <taxon>Dikarya</taxon>
        <taxon>Ascomycota</taxon>
        <taxon>Pezizomycotina</taxon>
        <taxon>Sordariomycetes</taxon>
        <taxon>Hypocreomycetidae</taxon>
        <taxon>Glomerellales</taxon>
        <taxon>Plectosphaerellaceae</taxon>
        <taxon>Plectosphaerella</taxon>
    </lineage>
</organism>
<feature type="binding site" evidence="15">
    <location>
        <position position="161"/>
    </location>
    <ligand>
        <name>Mg(2+)</name>
        <dbReference type="ChEBI" id="CHEBI:18420"/>
        <label>2</label>
        <note>catalytic</note>
    </ligand>
</feature>
<comment type="cofactor">
    <cofactor evidence="1">
        <name>Mn(2+)</name>
        <dbReference type="ChEBI" id="CHEBI:29035"/>
    </cofactor>
</comment>
<dbReference type="InterPro" id="IPR007012">
    <property type="entry name" value="PolA_pol_cen_dom"/>
</dbReference>
<dbReference type="SUPFAM" id="SSF81631">
    <property type="entry name" value="PAP/OAS1 substrate-binding domain"/>
    <property type="match status" value="1"/>
</dbReference>
<evidence type="ECO:0000256" key="10">
    <source>
        <dbReference type="ARBA" id="ARBA00022884"/>
    </source>
</evidence>
<protein>
    <recommendedName>
        <fullName evidence="13">Poly(A) polymerase</fullName>
        <ecNumber evidence="13">2.7.7.19</ecNumber>
    </recommendedName>
</protein>
<evidence type="ECO:0000256" key="3">
    <source>
        <dbReference type="ARBA" id="ARBA00010912"/>
    </source>
</evidence>
<feature type="binding site" evidence="15">
    <location>
        <position position="106"/>
    </location>
    <ligand>
        <name>Mg(2+)</name>
        <dbReference type="ChEBI" id="CHEBI:18420"/>
        <label>1</label>
        <note>catalytic</note>
    </ligand>
</feature>
<comment type="function">
    <text evidence="13">Polymerase that creates the 3'-poly(A) tail of mRNA's.</text>
</comment>
<dbReference type="InterPro" id="IPR007010">
    <property type="entry name" value="PolA_pol_RNA-bd_dom"/>
</dbReference>